<evidence type="ECO:0000256" key="1">
    <source>
        <dbReference type="SAM" id="Coils"/>
    </source>
</evidence>
<comment type="caution">
    <text evidence="2">The sequence shown here is derived from an EMBL/GenBank/DDBJ whole genome shotgun (WGS) entry which is preliminary data.</text>
</comment>
<dbReference type="RefSeq" id="WP_144301352.1">
    <property type="nucleotide sequence ID" value="NZ_QMIE01000001.1"/>
</dbReference>
<protein>
    <recommendedName>
        <fullName evidence="4">Hpt domain-containing protein</fullName>
    </recommendedName>
</protein>
<name>A0A7M3MKD8_9BACT</name>
<dbReference type="OrthoDB" id="9916728at2"/>
<reference evidence="2 3" key="1">
    <citation type="submission" date="2018-06" db="EMBL/GenBank/DDBJ databases">
        <title>Complete genome of Desulfovibrio indonesiensis P37SLT.</title>
        <authorList>
            <person name="Crispim J.S."/>
            <person name="Vidigal P.M.P."/>
            <person name="Silva L.C.F."/>
            <person name="Laguardia C.N."/>
            <person name="Araujo L.C."/>
            <person name="Dias R.S."/>
            <person name="Sousa M.P."/>
            <person name="Paula S.O."/>
            <person name="Silva C."/>
        </authorList>
    </citation>
    <scope>NUCLEOTIDE SEQUENCE [LARGE SCALE GENOMIC DNA]</scope>
    <source>
        <strain evidence="2 3">P37SLT</strain>
    </source>
</reference>
<sequence length="131" mass="14333">MSNGVDSEYGESVEAEIAALRDGDILLERFGGDRVVMREVVGEIINAICVEREAFCSAIEHCADPSAFAARVHDLASSLSPIGLPLLSRRCIEVELMFKRGEQDKARDGLAELERNLGELEEALRTVQSAQ</sequence>
<dbReference type="EMBL" id="QMIE01000001">
    <property type="protein sequence ID" value="TVM19891.1"/>
    <property type="molecule type" value="Genomic_DNA"/>
</dbReference>
<evidence type="ECO:0000313" key="2">
    <source>
        <dbReference type="EMBL" id="TVM19891.1"/>
    </source>
</evidence>
<dbReference type="Proteomes" id="UP000448292">
    <property type="component" value="Unassembled WGS sequence"/>
</dbReference>
<feature type="coiled-coil region" evidence="1">
    <location>
        <begin position="103"/>
        <end position="130"/>
    </location>
</feature>
<dbReference type="SUPFAM" id="SSF47226">
    <property type="entry name" value="Histidine-containing phosphotransfer domain, HPT domain"/>
    <property type="match status" value="1"/>
</dbReference>
<dbReference type="GO" id="GO:0000160">
    <property type="term" value="P:phosphorelay signal transduction system"/>
    <property type="evidence" value="ECO:0007669"/>
    <property type="project" value="InterPro"/>
</dbReference>
<organism evidence="2 3">
    <name type="scientific">Oceanidesulfovibrio indonesiensis</name>
    <dbReference type="NCBI Taxonomy" id="54767"/>
    <lineage>
        <taxon>Bacteria</taxon>
        <taxon>Pseudomonadati</taxon>
        <taxon>Thermodesulfobacteriota</taxon>
        <taxon>Desulfovibrionia</taxon>
        <taxon>Desulfovibrionales</taxon>
        <taxon>Desulfovibrionaceae</taxon>
        <taxon>Oceanidesulfovibrio</taxon>
    </lineage>
</organism>
<keyword evidence="1" id="KW-0175">Coiled coil</keyword>
<proteinExistence type="predicted"/>
<evidence type="ECO:0008006" key="4">
    <source>
        <dbReference type="Google" id="ProtNLM"/>
    </source>
</evidence>
<dbReference type="InterPro" id="IPR036641">
    <property type="entry name" value="HPT_dom_sf"/>
</dbReference>
<dbReference type="Gene3D" id="1.20.120.160">
    <property type="entry name" value="HPT domain"/>
    <property type="match status" value="1"/>
</dbReference>
<gene>
    <name evidence="2" type="ORF">DPQ33_01285</name>
</gene>
<keyword evidence="3" id="KW-1185">Reference proteome</keyword>
<dbReference type="AlphaFoldDB" id="A0A7M3MKD8"/>
<evidence type="ECO:0000313" key="3">
    <source>
        <dbReference type="Proteomes" id="UP000448292"/>
    </source>
</evidence>
<accession>A0A7M3MKD8</accession>